<evidence type="ECO:0000256" key="2">
    <source>
        <dbReference type="ARBA" id="ARBA00023125"/>
    </source>
</evidence>
<keyword evidence="2 4" id="KW-0238">DNA-binding</keyword>
<dbReference type="InterPro" id="IPR001647">
    <property type="entry name" value="HTH_TetR"/>
</dbReference>
<dbReference type="PANTHER" id="PTHR30055">
    <property type="entry name" value="HTH-TYPE TRANSCRIPTIONAL REGULATOR RUTR"/>
    <property type="match status" value="1"/>
</dbReference>
<dbReference type="InterPro" id="IPR009057">
    <property type="entry name" value="Homeodomain-like_sf"/>
</dbReference>
<accession>A0A5B1LIF9</accession>
<dbReference type="EMBL" id="VUJV01000002">
    <property type="protein sequence ID" value="KAA1420226.1"/>
    <property type="molecule type" value="Genomic_DNA"/>
</dbReference>
<gene>
    <name evidence="6" type="ORF">F0U44_07315</name>
</gene>
<dbReference type="Pfam" id="PF00440">
    <property type="entry name" value="TetR_N"/>
    <property type="match status" value="1"/>
</dbReference>
<name>A0A5B1LIF9_9ACTN</name>
<dbReference type="InterPro" id="IPR050109">
    <property type="entry name" value="HTH-type_TetR-like_transc_reg"/>
</dbReference>
<dbReference type="RefSeq" id="WP_149727650.1">
    <property type="nucleotide sequence ID" value="NZ_VUJV01000002.1"/>
</dbReference>
<evidence type="ECO:0000256" key="3">
    <source>
        <dbReference type="ARBA" id="ARBA00023163"/>
    </source>
</evidence>
<reference evidence="6 7" key="2">
    <citation type="submission" date="2019-09" db="EMBL/GenBank/DDBJ databases">
        <authorList>
            <person name="Jin C."/>
        </authorList>
    </citation>
    <scope>NUCLEOTIDE SEQUENCE [LARGE SCALE GENOMIC DNA]</scope>
    <source>
        <strain evidence="6 7">BN130099</strain>
    </source>
</reference>
<evidence type="ECO:0000313" key="6">
    <source>
        <dbReference type="EMBL" id="KAA1420226.1"/>
    </source>
</evidence>
<dbReference type="PROSITE" id="PS50977">
    <property type="entry name" value="HTH_TETR_2"/>
    <property type="match status" value="1"/>
</dbReference>
<evidence type="ECO:0000256" key="1">
    <source>
        <dbReference type="ARBA" id="ARBA00023015"/>
    </source>
</evidence>
<sequence>MARLTRTESQTRNRDQVMAAARRLFLRDGYQATSLAAIAEEAGFSTGVVYSNFAGKSELAVQVLRAIQAEQAAVLATAMTGEDPLGAKIDAIEAWAESAFDSGWARLELEFALDARTDPDLVAQEAQRHDAAIDQFATTLAQLVPPAFAAFVPARAVAGALLNVAYGVAVRRTIDPSVTAERELKPLRDVLRSLGLLAS</sequence>
<dbReference type="SUPFAM" id="SSF48498">
    <property type="entry name" value="Tetracyclin repressor-like, C-terminal domain"/>
    <property type="match status" value="1"/>
</dbReference>
<reference evidence="6 7" key="1">
    <citation type="submission" date="2019-09" db="EMBL/GenBank/DDBJ databases">
        <title>Nocardioides panacisoli sp. nov., isolated from the soil of a ginseng field.</title>
        <authorList>
            <person name="Cho C."/>
        </authorList>
    </citation>
    <scope>NUCLEOTIDE SEQUENCE [LARGE SCALE GENOMIC DNA]</scope>
    <source>
        <strain evidence="6 7">BN130099</strain>
    </source>
</reference>
<dbReference type="AlphaFoldDB" id="A0A5B1LIF9"/>
<dbReference type="PRINTS" id="PR00455">
    <property type="entry name" value="HTHTETR"/>
</dbReference>
<keyword evidence="3" id="KW-0804">Transcription</keyword>
<keyword evidence="7" id="KW-1185">Reference proteome</keyword>
<proteinExistence type="predicted"/>
<dbReference type="SUPFAM" id="SSF46689">
    <property type="entry name" value="Homeodomain-like"/>
    <property type="match status" value="1"/>
</dbReference>
<keyword evidence="1" id="KW-0805">Transcription regulation</keyword>
<dbReference type="Gene3D" id="1.10.357.10">
    <property type="entry name" value="Tetracycline Repressor, domain 2"/>
    <property type="match status" value="1"/>
</dbReference>
<dbReference type="Proteomes" id="UP000325003">
    <property type="component" value="Unassembled WGS sequence"/>
</dbReference>
<evidence type="ECO:0000256" key="4">
    <source>
        <dbReference type="PROSITE-ProRule" id="PRU00335"/>
    </source>
</evidence>
<evidence type="ECO:0000259" key="5">
    <source>
        <dbReference type="PROSITE" id="PS50977"/>
    </source>
</evidence>
<organism evidence="6 7">
    <name type="scientific">Nocardioides humilatus</name>
    <dbReference type="NCBI Taxonomy" id="2607660"/>
    <lineage>
        <taxon>Bacteria</taxon>
        <taxon>Bacillati</taxon>
        <taxon>Actinomycetota</taxon>
        <taxon>Actinomycetes</taxon>
        <taxon>Propionibacteriales</taxon>
        <taxon>Nocardioidaceae</taxon>
        <taxon>Nocardioides</taxon>
    </lineage>
</organism>
<evidence type="ECO:0000313" key="7">
    <source>
        <dbReference type="Proteomes" id="UP000325003"/>
    </source>
</evidence>
<dbReference type="InterPro" id="IPR036271">
    <property type="entry name" value="Tet_transcr_reg_TetR-rel_C_sf"/>
</dbReference>
<dbReference type="PANTHER" id="PTHR30055:SF234">
    <property type="entry name" value="HTH-TYPE TRANSCRIPTIONAL REGULATOR BETI"/>
    <property type="match status" value="1"/>
</dbReference>
<dbReference type="GO" id="GO:0003700">
    <property type="term" value="F:DNA-binding transcription factor activity"/>
    <property type="evidence" value="ECO:0007669"/>
    <property type="project" value="TreeGrafter"/>
</dbReference>
<dbReference type="GO" id="GO:0000976">
    <property type="term" value="F:transcription cis-regulatory region binding"/>
    <property type="evidence" value="ECO:0007669"/>
    <property type="project" value="TreeGrafter"/>
</dbReference>
<comment type="caution">
    <text evidence="6">The sequence shown here is derived from an EMBL/GenBank/DDBJ whole genome shotgun (WGS) entry which is preliminary data.</text>
</comment>
<feature type="DNA-binding region" description="H-T-H motif" evidence="4">
    <location>
        <begin position="34"/>
        <end position="53"/>
    </location>
</feature>
<protein>
    <submittedName>
        <fullName evidence="6">TetR/AcrR family transcriptional regulator</fullName>
    </submittedName>
</protein>
<feature type="domain" description="HTH tetR-type" evidence="5">
    <location>
        <begin position="11"/>
        <end position="71"/>
    </location>
</feature>